<gene>
    <name evidence="1" type="ORF">PoB_003466700</name>
</gene>
<evidence type="ECO:0000313" key="1">
    <source>
        <dbReference type="EMBL" id="GFO08162.1"/>
    </source>
</evidence>
<proteinExistence type="predicted"/>
<sequence>MWSVNNTRNQKLSVSCVGFKAVAVTECAIDITGPYRQPAVYRTSAHGLIWSLYIASQQQDDLRLSEPSVRLERRWQGFKSETEGSLQISGLALHWATNTPW</sequence>
<keyword evidence="2" id="KW-1185">Reference proteome</keyword>
<dbReference type="EMBL" id="BLXT01003952">
    <property type="protein sequence ID" value="GFO08162.1"/>
    <property type="molecule type" value="Genomic_DNA"/>
</dbReference>
<evidence type="ECO:0000313" key="2">
    <source>
        <dbReference type="Proteomes" id="UP000735302"/>
    </source>
</evidence>
<name>A0AAV4AMF9_9GAST</name>
<reference evidence="1 2" key="1">
    <citation type="journal article" date="2021" name="Elife">
        <title>Chloroplast acquisition without the gene transfer in kleptoplastic sea slugs, Plakobranchus ocellatus.</title>
        <authorList>
            <person name="Maeda T."/>
            <person name="Takahashi S."/>
            <person name="Yoshida T."/>
            <person name="Shimamura S."/>
            <person name="Takaki Y."/>
            <person name="Nagai Y."/>
            <person name="Toyoda A."/>
            <person name="Suzuki Y."/>
            <person name="Arimoto A."/>
            <person name="Ishii H."/>
            <person name="Satoh N."/>
            <person name="Nishiyama T."/>
            <person name="Hasebe M."/>
            <person name="Maruyama T."/>
            <person name="Minagawa J."/>
            <person name="Obokata J."/>
            <person name="Shigenobu S."/>
        </authorList>
    </citation>
    <scope>NUCLEOTIDE SEQUENCE [LARGE SCALE GENOMIC DNA]</scope>
</reference>
<accession>A0AAV4AMF9</accession>
<protein>
    <submittedName>
        <fullName evidence="1">Uncharacterized protein</fullName>
    </submittedName>
</protein>
<organism evidence="1 2">
    <name type="scientific">Plakobranchus ocellatus</name>
    <dbReference type="NCBI Taxonomy" id="259542"/>
    <lineage>
        <taxon>Eukaryota</taxon>
        <taxon>Metazoa</taxon>
        <taxon>Spiralia</taxon>
        <taxon>Lophotrochozoa</taxon>
        <taxon>Mollusca</taxon>
        <taxon>Gastropoda</taxon>
        <taxon>Heterobranchia</taxon>
        <taxon>Euthyneura</taxon>
        <taxon>Panpulmonata</taxon>
        <taxon>Sacoglossa</taxon>
        <taxon>Placobranchoidea</taxon>
        <taxon>Plakobranchidae</taxon>
        <taxon>Plakobranchus</taxon>
    </lineage>
</organism>
<dbReference type="AlphaFoldDB" id="A0AAV4AMF9"/>
<dbReference type="Proteomes" id="UP000735302">
    <property type="component" value="Unassembled WGS sequence"/>
</dbReference>
<comment type="caution">
    <text evidence="1">The sequence shown here is derived from an EMBL/GenBank/DDBJ whole genome shotgun (WGS) entry which is preliminary data.</text>
</comment>